<dbReference type="Gramene" id="RZC72013">
    <property type="protein sequence ID" value="RZC72013"/>
    <property type="gene ID" value="C5167_035176"/>
</dbReference>
<reference evidence="1 2" key="1">
    <citation type="journal article" date="2018" name="Science">
        <title>The opium poppy genome and morphinan production.</title>
        <authorList>
            <person name="Guo L."/>
            <person name="Winzer T."/>
            <person name="Yang X."/>
            <person name="Li Y."/>
            <person name="Ning Z."/>
            <person name="He Z."/>
            <person name="Teodor R."/>
            <person name="Lu Y."/>
            <person name="Bowser T.A."/>
            <person name="Graham I.A."/>
            <person name="Ye K."/>
        </authorList>
    </citation>
    <scope>NUCLEOTIDE SEQUENCE [LARGE SCALE GENOMIC DNA]</scope>
    <source>
        <strain evidence="2">cv. HN1</strain>
        <tissue evidence="1">Leaves</tissue>
    </source>
</reference>
<keyword evidence="2" id="KW-1185">Reference proteome</keyword>
<proteinExistence type="predicted"/>
<sequence length="122" mass="14099">MSVDPSLLTLDGHIAMTIDLWHASTPSHYLLRWLYFRIGNLYKSRSKKNLSMQTIQVLVQICTKIMFLGMDMGQPLNSFAELVLGDIGLMYFLRHSCRMALWSMGETCSIEWTLASRFQLMM</sequence>
<gene>
    <name evidence="1" type="ORF">C5167_035176</name>
</gene>
<name>A0A4Y7KF67_PAPSO</name>
<evidence type="ECO:0000313" key="1">
    <source>
        <dbReference type="EMBL" id="RZC72013.1"/>
    </source>
</evidence>
<dbReference type="Proteomes" id="UP000316621">
    <property type="component" value="Chromosome 7"/>
</dbReference>
<dbReference type="AlphaFoldDB" id="A0A4Y7KF67"/>
<evidence type="ECO:0000313" key="2">
    <source>
        <dbReference type="Proteomes" id="UP000316621"/>
    </source>
</evidence>
<organism evidence="1 2">
    <name type="scientific">Papaver somniferum</name>
    <name type="common">Opium poppy</name>
    <dbReference type="NCBI Taxonomy" id="3469"/>
    <lineage>
        <taxon>Eukaryota</taxon>
        <taxon>Viridiplantae</taxon>
        <taxon>Streptophyta</taxon>
        <taxon>Embryophyta</taxon>
        <taxon>Tracheophyta</taxon>
        <taxon>Spermatophyta</taxon>
        <taxon>Magnoliopsida</taxon>
        <taxon>Ranunculales</taxon>
        <taxon>Papaveraceae</taxon>
        <taxon>Papaveroideae</taxon>
        <taxon>Papaver</taxon>
    </lineage>
</organism>
<dbReference type="EMBL" id="CM010721">
    <property type="protein sequence ID" value="RZC72013.1"/>
    <property type="molecule type" value="Genomic_DNA"/>
</dbReference>
<accession>A0A4Y7KF67</accession>
<protein>
    <submittedName>
        <fullName evidence="1">Uncharacterized protein</fullName>
    </submittedName>
</protein>